<sequence length="61" mass="7085">MRALLLHQDRDGQIQAPYLTHNNRGNMIIDACHGYNSPIDPKILLDYEKPEPTREKPCRAR</sequence>
<evidence type="ECO:0000313" key="1">
    <source>
        <dbReference type="EMBL" id="SCV01392.1"/>
    </source>
</evidence>
<reference evidence="1" key="1">
    <citation type="submission" date="2016-09" db="EMBL/GenBank/DDBJ databases">
        <authorList>
            <person name="Capua I."/>
            <person name="De Benedictis P."/>
            <person name="Joannis T."/>
            <person name="Lombin L.H."/>
            <person name="Cattoli G."/>
        </authorList>
    </citation>
    <scope>NUCLEOTIDE SEQUENCE</scope>
    <source>
        <strain evidence="1">B9</strain>
    </source>
</reference>
<dbReference type="EMBL" id="FMSH01000531">
    <property type="protein sequence ID" value="SCV01392.1"/>
    <property type="molecule type" value="Genomic_DNA"/>
</dbReference>
<gene>
    <name evidence="1" type="ORF">CNECB9_810014</name>
</gene>
<dbReference type="AlphaFoldDB" id="A0A1K0JRC7"/>
<accession>A0A1K0JRC7</accession>
<protein>
    <submittedName>
        <fullName evidence="1">Uncharacterized protein</fullName>
    </submittedName>
</protein>
<proteinExistence type="predicted"/>
<name>A0A1K0JRC7_CUPNE</name>
<organism evidence="1">
    <name type="scientific">Cupriavidus necator</name>
    <name type="common">Alcaligenes eutrophus</name>
    <name type="synonym">Ralstonia eutropha</name>
    <dbReference type="NCBI Taxonomy" id="106590"/>
    <lineage>
        <taxon>Bacteria</taxon>
        <taxon>Pseudomonadati</taxon>
        <taxon>Pseudomonadota</taxon>
        <taxon>Betaproteobacteria</taxon>
        <taxon>Burkholderiales</taxon>
        <taxon>Burkholderiaceae</taxon>
        <taxon>Cupriavidus</taxon>
    </lineage>
</organism>